<name>A0ACB9Z5T5_9PEZI</name>
<dbReference type="Proteomes" id="UP001497700">
    <property type="component" value="Unassembled WGS sequence"/>
</dbReference>
<dbReference type="EMBL" id="MU393455">
    <property type="protein sequence ID" value="KAI4866711.1"/>
    <property type="molecule type" value="Genomic_DNA"/>
</dbReference>
<evidence type="ECO:0000313" key="2">
    <source>
        <dbReference type="Proteomes" id="UP001497700"/>
    </source>
</evidence>
<accession>A0ACB9Z5T5</accession>
<proteinExistence type="predicted"/>
<organism evidence="1 2">
    <name type="scientific">Hypoxylon rubiginosum</name>
    <dbReference type="NCBI Taxonomy" id="110542"/>
    <lineage>
        <taxon>Eukaryota</taxon>
        <taxon>Fungi</taxon>
        <taxon>Dikarya</taxon>
        <taxon>Ascomycota</taxon>
        <taxon>Pezizomycotina</taxon>
        <taxon>Sordariomycetes</taxon>
        <taxon>Xylariomycetidae</taxon>
        <taxon>Xylariales</taxon>
        <taxon>Hypoxylaceae</taxon>
        <taxon>Hypoxylon</taxon>
    </lineage>
</organism>
<comment type="caution">
    <text evidence="1">The sequence shown here is derived from an EMBL/GenBank/DDBJ whole genome shotgun (WGS) entry which is preliminary data.</text>
</comment>
<evidence type="ECO:0000313" key="1">
    <source>
        <dbReference type="EMBL" id="KAI4866711.1"/>
    </source>
</evidence>
<gene>
    <name evidence="1" type="ORF">F4820DRAFT_446768</name>
</gene>
<keyword evidence="2" id="KW-1185">Reference proteome</keyword>
<reference evidence="1 2" key="1">
    <citation type="journal article" date="2022" name="New Phytol.">
        <title>Ecological generalism drives hyperdiversity of secondary metabolite gene clusters in xylarialean endophytes.</title>
        <authorList>
            <person name="Franco M.E.E."/>
            <person name="Wisecaver J.H."/>
            <person name="Arnold A.E."/>
            <person name="Ju Y.M."/>
            <person name="Slot J.C."/>
            <person name="Ahrendt S."/>
            <person name="Moore L.P."/>
            <person name="Eastman K.E."/>
            <person name="Scott K."/>
            <person name="Konkel Z."/>
            <person name="Mondo S.J."/>
            <person name="Kuo A."/>
            <person name="Hayes R.D."/>
            <person name="Haridas S."/>
            <person name="Andreopoulos B."/>
            <person name="Riley R."/>
            <person name="LaButti K."/>
            <person name="Pangilinan J."/>
            <person name="Lipzen A."/>
            <person name="Amirebrahimi M."/>
            <person name="Yan J."/>
            <person name="Adam C."/>
            <person name="Keymanesh K."/>
            <person name="Ng V."/>
            <person name="Louie K."/>
            <person name="Northen T."/>
            <person name="Drula E."/>
            <person name="Henrissat B."/>
            <person name="Hsieh H.M."/>
            <person name="Youens-Clark K."/>
            <person name="Lutzoni F."/>
            <person name="Miadlikowska J."/>
            <person name="Eastwood D.C."/>
            <person name="Hamelin R.C."/>
            <person name="Grigoriev I.V."/>
            <person name="U'Ren J.M."/>
        </authorList>
    </citation>
    <scope>NUCLEOTIDE SEQUENCE [LARGE SCALE GENOMIC DNA]</scope>
    <source>
        <strain evidence="1 2">CBS 119005</strain>
    </source>
</reference>
<sequence>MLLPSRNGSDRRDRTVSDEARLDGGDKATRGIAPAASASHDDAVVGFGTALDEGSKEVVDEMRMYEEEFLQKIQKDAGKILDSFLNR</sequence>
<protein>
    <submittedName>
        <fullName evidence="1">Uncharacterized protein</fullName>
    </submittedName>
</protein>